<dbReference type="AlphaFoldDB" id="A0A6J6KRY0"/>
<protein>
    <submittedName>
        <fullName evidence="2">Unannotated protein</fullName>
    </submittedName>
</protein>
<dbReference type="EMBL" id="CAEZWL010000008">
    <property type="protein sequence ID" value="CAB4650994.1"/>
    <property type="molecule type" value="Genomic_DNA"/>
</dbReference>
<keyword evidence="1" id="KW-0472">Membrane</keyword>
<accession>A0A6J6KRY0</accession>
<organism evidence="2">
    <name type="scientific">freshwater metagenome</name>
    <dbReference type="NCBI Taxonomy" id="449393"/>
    <lineage>
        <taxon>unclassified sequences</taxon>
        <taxon>metagenomes</taxon>
        <taxon>ecological metagenomes</taxon>
    </lineage>
</organism>
<keyword evidence="1" id="KW-0812">Transmembrane</keyword>
<evidence type="ECO:0000256" key="1">
    <source>
        <dbReference type="SAM" id="Phobius"/>
    </source>
</evidence>
<keyword evidence="1" id="KW-1133">Transmembrane helix</keyword>
<feature type="transmembrane region" description="Helical" evidence="1">
    <location>
        <begin position="20"/>
        <end position="39"/>
    </location>
</feature>
<evidence type="ECO:0000313" key="2">
    <source>
        <dbReference type="EMBL" id="CAB4650994.1"/>
    </source>
</evidence>
<name>A0A6J6KRY0_9ZZZZ</name>
<gene>
    <name evidence="2" type="ORF">UFOPK2243_00492</name>
</gene>
<sequence length="42" mass="4567">MSKNTVASKESISAYRLMGWIPLLVTVIGATSVVIFSVLRDI</sequence>
<proteinExistence type="predicted"/>
<reference evidence="2" key="1">
    <citation type="submission" date="2020-05" db="EMBL/GenBank/DDBJ databases">
        <authorList>
            <person name="Chiriac C."/>
            <person name="Salcher M."/>
            <person name="Ghai R."/>
            <person name="Kavagutti S V."/>
        </authorList>
    </citation>
    <scope>NUCLEOTIDE SEQUENCE</scope>
</reference>